<accession>A0A841W7H1</accession>
<sequence length="56" mass="6326">METLSESDKKLLAEAYNEIENNNTLKEELELFGIPKDKVSNVSFWISGIVIGNIKI</sequence>
<dbReference type="AlphaFoldDB" id="A0A841W7H1"/>
<proteinExistence type="predicted"/>
<reference evidence="1 2" key="1">
    <citation type="submission" date="2020-03" db="EMBL/GenBank/DDBJ databases">
        <title>Soil Listeria distribution.</title>
        <authorList>
            <person name="Liao J."/>
            <person name="Wiedmann M."/>
        </authorList>
    </citation>
    <scope>NUCLEOTIDE SEQUENCE [LARGE SCALE GENOMIC DNA]</scope>
    <source>
        <strain evidence="1 2">FSL L7-0435</strain>
    </source>
</reference>
<name>A0A841W7H1_9LIST</name>
<dbReference type="EMBL" id="JAARWW010000005">
    <property type="protein sequence ID" value="MBC2004400.1"/>
    <property type="molecule type" value="Genomic_DNA"/>
</dbReference>
<gene>
    <name evidence="1" type="ORF">HCA78_11520</name>
</gene>
<comment type="caution">
    <text evidence="1">The sequence shown here is derived from an EMBL/GenBank/DDBJ whole genome shotgun (WGS) entry which is preliminary data.</text>
</comment>
<evidence type="ECO:0000313" key="2">
    <source>
        <dbReference type="Proteomes" id="UP000546806"/>
    </source>
</evidence>
<evidence type="ECO:0000313" key="1">
    <source>
        <dbReference type="EMBL" id="MBC2004400.1"/>
    </source>
</evidence>
<dbReference type="Proteomes" id="UP000546806">
    <property type="component" value="Unassembled WGS sequence"/>
</dbReference>
<organism evidence="1 2">
    <name type="scientific">Listeria booriae</name>
    <dbReference type="NCBI Taxonomy" id="1552123"/>
    <lineage>
        <taxon>Bacteria</taxon>
        <taxon>Bacillati</taxon>
        <taxon>Bacillota</taxon>
        <taxon>Bacilli</taxon>
        <taxon>Bacillales</taxon>
        <taxon>Listeriaceae</taxon>
        <taxon>Listeria</taxon>
    </lineage>
</organism>
<dbReference type="RefSeq" id="WP_185355948.1">
    <property type="nucleotide sequence ID" value="NZ_JAARON010000002.1"/>
</dbReference>
<protein>
    <submittedName>
        <fullName evidence="1">Uncharacterized protein</fullName>
    </submittedName>
</protein>